<evidence type="ECO:0000313" key="2">
    <source>
        <dbReference type="Proteomes" id="UP001652628"/>
    </source>
</evidence>
<accession>A0AB39ZDY4</accession>
<feature type="chain" id="PRO_5045939992" evidence="1">
    <location>
        <begin position="29"/>
        <end position="130"/>
    </location>
</feature>
<dbReference type="AlphaFoldDB" id="A0AB39ZDY4"/>
<reference evidence="2" key="1">
    <citation type="submission" date="2025-05" db="UniProtKB">
        <authorList>
            <consortium name="RefSeq"/>
        </authorList>
    </citation>
    <scope>NUCLEOTIDE SEQUENCE [LARGE SCALE GENOMIC DNA]</scope>
</reference>
<evidence type="ECO:0000256" key="1">
    <source>
        <dbReference type="SAM" id="SignalP"/>
    </source>
</evidence>
<dbReference type="GO" id="GO:0005549">
    <property type="term" value="F:odorant binding"/>
    <property type="evidence" value="ECO:0007669"/>
    <property type="project" value="InterPro"/>
</dbReference>
<organism evidence="2 3">
    <name type="scientific">Drosophila suzukii</name>
    <name type="common">Spotted-wing drosophila fruit fly</name>
    <dbReference type="NCBI Taxonomy" id="28584"/>
    <lineage>
        <taxon>Eukaryota</taxon>
        <taxon>Metazoa</taxon>
        <taxon>Ecdysozoa</taxon>
        <taxon>Arthropoda</taxon>
        <taxon>Hexapoda</taxon>
        <taxon>Insecta</taxon>
        <taxon>Pterygota</taxon>
        <taxon>Neoptera</taxon>
        <taxon>Endopterygota</taxon>
        <taxon>Diptera</taxon>
        <taxon>Brachycera</taxon>
        <taxon>Muscomorpha</taxon>
        <taxon>Ephydroidea</taxon>
        <taxon>Drosophilidae</taxon>
        <taxon>Drosophila</taxon>
        <taxon>Sophophora</taxon>
    </lineage>
</organism>
<proteinExistence type="predicted"/>
<dbReference type="SMR" id="A0AB39ZDY4"/>
<feature type="signal peptide" evidence="1">
    <location>
        <begin position="1"/>
        <end position="28"/>
    </location>
</feature>
<dbReference type="InterPro" id="IPR036728">
    <property type="entry name" value="PBP_GOBP_sf"/>
</dbReference>
<dbReference type="GeneID" id="108012778"/>
<protein>
    <submittedName>
        <fullName evidence="3">Uncharacterized protein Obp22a</fullName>
    </submittedName>
</protein>
<dbReference type="SUPFAM" id="SSF47565">
    <property type="entry name" value="Insect pheromone/odorant-binding proteins"/>
    <property type="match status" value="1"/>
</dbReference>
<name>A0AB39ZDY4_DROSZ</name>
<gene>
    <name evidence="3" type="primary">Obp22a</name>
</gene>
<keyword evidence="2" id="KW-1185">Reference proteome</keyword>
<dbReference type="RefSeq" id="XP_016933704.3">
    <property type="nucleotide sequence ID" value="XM_017078215.3"/>
</dbReference>
<dbReference type="Proteomes" id="UP001652628">
    <property type="component" value="Chromosome 2L"/>
</dbReference>
<sequence>MLQRNPICKMRLLLISAFLVSLSVLASSQPTIVKSANDCAKLNKVQLKEAMGIMMKYKIKARTHNVKCFIHCVFEKLPILDVAKKRFKAEDNQVCLSIKNDDKCQESFNKFECYVKLEKKLLKNKGQSPK</sequence>
<reference evidence="3" key="2">
    <citation type="submission" date="2025-08" db="UniProtKB">
        <authorList>
            <consortium name="RefSeq"/>
        </authorList>
    </citation>
    <scope>IDENTIFICATION</scope>
</reference>
<evidence type="ECO:0000313" key="3">
    <source>
        <dbReference type="RefSeq" id="XP_016933704.3"/>
    </source>
</evidence>
<dbReference type="Gene3D" id="1.10.238.20">
    <property type="entry name" value="Pheromone/general odorant binding protein domain"/>
    <property type="match status" value="1"/>
</dbReference>
<keyword evidence="1" id="KW-0732">Signal</keyword>